<organism evidence="1 2">
    <name type="scientific">Araneus ventricosus</name>
    <name type="common">Orbweaver spider</name>
    <name type="synonym">Epeira ventricosa</name>
    <dbReference type="NCBI Taxonomy" id="182803"/>
    <lineage>
        <taxon>Eukaryota</taxon>
        <taxon>Metazoa</taxon>
        <taxon>Ecdysozoa</taxon>
        <taxon>Arthropoda</taxon>
        <taxon>Chelicerata</taxon>
        <taxon>Arachnida</taxon>
        <taxon>Araneae</taxon>
        <taxon>Araneomorphae</taxon>
        <taxon>Entelegynae</taxon>
        <taxon>Araneoidea</taxon>
        <taxon>Araneidae</taxon>
        <taxon>Araneus</taxon>
    </lineage>
</organism>
<evidence type="ECO:0000313" key="1">
    <source>
        <dbReference type="EMBL" id="GBO36778.1"/>
    </source>
</evidence>
<keyword evidence="2" id="KW-1185">Reference proteome</keyword>
<accession>A0A4Y2WJD0</accession>
<dbReference type="EMBL" id="BGPR01061041">
    <property type="protein sequence ID" value="GBO36778.1"/>
    <property type="molecule type" value="Genomic_DNA"/>
</dbReference>
<gene>
    <name evidence="1" type="ORF">AVEN_35437_1</name>
</gene>
<reference evidence="1 2" key="1">
    <citation type="journal article" date="2019" name="Sci. Rep.">
        <title>Orb-weaving spider Araneus ventricosus genome elucidates the spidroin gene catalogue.</title>
        <authorList>
            <person name="Kono N."/>
            <person name="Nakamura H."/>
            <person name="Ohtoshi R."/>
            <person name="Moran D.A.P."/>
            <person name="Shinohara A."/>
            <person name="Yoshida Y."/>
            <person name="Fujiwara M."/>
            <person name="Mori M."/>
            <person name="Tomita M."/>
            <person name="Arakawa K."/>
        </authorList>
    </citation>
    <scope>NUCLEOTIDE SEQUENCE [LARGE SCALE GENOMIC DNA]</scope>
</reference>
<dbReference type="Proteomes" id="UP000499080">
    <property type="component" value="Unassembled WGS sequence"/>
</dbReference>
<dbReference type="AlphaFoldDB" id="A0A4Y2WJD0"/>
<name>A0A4Y2WJD0_ARAVE</name>
<evidence type="ECO:0000313" key="2">
    <source>
        <dbReference type="Proteomes" id="UP000499080"/>
    </source>
</evidence>
<proteinExistence type="predicted"/>
<sequence length="96" mass="10781">MTRSTPELASLSPNFCYTPLGGPLTLNVIFNVHQAHIHCGSSVVSGFEPRIIRRRSQDLTTRTPRPLLILKPNEISKRTLFFYTSRTVLPSSLSQI</sequence>
<comment type="caution">
    <text evidence="1">The sequence shown here is derived from an EMBL/GenBank/DDBJ whole genome shotgun (WGS) entry which is preliminary data.</text>
</comment>
<protein>
    <submittedName>
        <fullName evidence="1">Uncharacterized protein</fullName>
    </submittedName>
</protein>